<evidence type="ECO:0000256" key="1">
    <source>
        <dbReference type="SAM" id="MobiDB-lite"/>
    </source>
</evidence>
<evidence type="ECO:0000313" key="2">
    <source>
        <dbReference type="EMBL" id="AGT12807.1"/>
    </source>
</evidence>
<accession>S5Y584</accession>
<evidence type="ECO:0000313" key="3">
    <source>
        <dbReference type="Proteomes" id="UP000015555"/>
    </source>
</evidence>
<keyword evidence="3" id="KW-1185">Reference proteome</keyword>
<protein>
    <submittedName>
        <fullName evidence="2">Uncharacterized protein</fullName>
    </submittedName>
</protein>
<dbReference type="EMBL" id="KF024727">
    <property type="protein sequence ID" value="AGT12807.1"/>
    <property type="molecule type" value="Genomic_DNA"/>
</dbReference>
<dbReference type="GeneID" id="16546917"/>
<reference evidence="3" key="1">
    <citation type="submission" date="2013-05" db="EMBL/GenBank/DDBJ databases">
        <authorList>
            <person name="Gramoney N."/>
            <person name="Khoza Z."/>
            <person name="Mackenzie J.S."/>
            <person name="Masiteng M.B."/>
            <person name="Mhlamvu N.R."/>
            <person name="Moonsamy B."/>
            <person name="Pillay B."/>
            <person name="Larsen M.H."/>
            <person name="Jacobs W.Jr."/>
            <person name="Rubin E.J."/>
            <person name="Kasprowicz V.O."/>
            <person name="Bishai W.R."/>
            <person name="Bowman C.A."/>
            <person name="Russell D.A."/>
            <person name="Jacobs-Sera D."/>
            <person name="Hendrix R.W."/>
            <person name="Hatfull G.F."/>
        </authorList>
    </citation>
    <scope>NUCLEOTIDE SEQUENCE [LARGE SCALE GENOMIC DNA]</scope>
</reference>
<name>S5Y584_9CAUD</name>
<dbReference type="Proteomes" id="UP000015555">
    <property type="component" value="Segment"/>
</dbReference>
<dbReference type="RefSeq" id="YP_008409992.1">
    <property type="nucleotide sequence ID" value="NC_022064.1"/>
</dbReference>
<feature type="region of interest" description="Disordered" evidence="1">
    <location>
        <begin position="105"/>
        <end position="130"/>
    </location>
</feature>
<gene>
    <name evidence="2" type="primary">71</name>
    <name evidence="2" type="ORF">REPROBATE_71</name>
</gene>
<organism evidence="2 3">
    <name type="scientific">Mycobacterium phage Reprobate</name>
    <dbReference type="NCBI Taxonomy" id="1340828"/>
    <lineage>
        <taxon>Viruses</taxon>
        <taxon>Duplodnaviria</taxon>
        <taxon>Heunggongvirae</taxon>
        <taxon>Uroviricota</taxon>
        <taxon>Caudoviricetes</taxon>
        <taxon>Bclasvirinae</taxon>
        <taxon>Acadianvirus</taxon>
        <taxon>Acadianvirus reprobate</taxon>
    </lineage>
</organism>
<dbReference type="OrthoDB" id="35208at10239"/>
<dbReference type="KEGG" id="vg:16546917"/>
<sequence>MMELREQIAAMCDSDSVKLRDIGVIAATLDALDDRRGAGEVIDYLDAAKAVIKAQTEAGLATFRLLDLQAFIADLKHSLNPERYNAAGRECVEVGPRAEVPTWEGGSAGPHTEACDGELHPGQACPVDYP</sequence>
<proteinExistence type="predicted"/>